<dbReference type="InterPro" id="IPR028364">
    <property type="entry name" value="Ribosomal_uL1/biogenesis"/>
</dbReference>
<reference evidence="2 3" key="1">
    <citation type="submission" date="2023-08" db="EMBL/GenBank/DDBJ databases">
        <title>Black Yeasts Isolated from many extreme environments.</title>
        <authorList>
            <person name="Coleine C."/>
            <person name="Stajich J.E."/>
            <person name="Selbmann L."/>
        </authorList>
    </citation>
    <scope>NUCLEOTIDE SEQUENCE [LARGE SCALE GENOMIC DNA]</scope>
    <source>
        <strain evidence="2 3">CCFEE 5792</strain>
    </source>
</reference>
<dbReference type="InterPro" id="IPR016095">
    <property type="entry name" value="Ribosomal_uL1_3-a/b-sand"/>
</dbReference>
<dbReference type="EMBL" id="JAVRRD010000002">
    <property type="protein sequence ID" value="KAK5063001.1"/>
    <property type="molecule type" value="Genomic_DNA"/>
</dbReference>
<dbReference type="Proteomes" id="UP001358417">
    <property type="component" value="Unassembled WGS sequence"/>
</dbReference>
<evidence type="ECO:0000313" key="2">
    <source>
        <dbReference type="EMBL" id="KAK5063001.1"/>
    </source>
</evidence>
<dbReference type="SUPFAM" id="SSF56808">
    <property type="entry name" value="Ribosomal protein L1"/>
    <property type="match status" value="1"/>
</dbReference>
<dbReference type="InterPro" id="IPR023674">
    <property type="entry name" value="Ribosomal_uL1-like"/>
</dbReference>
<sequence length="395" mass="43622">MAVAVAVAVKPASTIPRKRPADTPYQLDPEQTLKASQALLQHVKTETKRLQEASSKRNLLSTDASDSEQDDNSSTENPIWLNLTTKQHIVDDRRLKPSKIVVPHSLNTSTELRICLITADPQRAVKNLVADPSFPEDLKSRITQIIGLTKLKDRYKTFETRRQLIAEHDIFLADDRIINRLPNVLGKVFYKGTTKRPIPIIIAQSERKQEGKQEKSPQGRKVKKDTPSTLKSPSSFAKEIEKAIDCVPVSLRPGTSLAVRAGLASFEPQQLVDNISAVVNAVIEKHVVKGWRNVKSIHIKGNSSTAVPIWLADDLWTDSADVVETIAATEGDGDEQQGQKRKRNPATTKGPQAGSRKKSKVEEAKEAKSETERAMGTARKSKLAAQKAKIFAESV</sequence>
<dbReference type="Pfam" id="PF00687">
    <property type="entry name" value="Ribosomal_L1"/>
    <property type="match status" value="1"/>
</dbReference>
<dbReference type="Gene3D" id="3.40.50.790">
    <property type="match status" value="1"/>
</dbReference>
<feature type="compositionally biased region" description="Basic and acidic residues" evidence="1">
    <location>
        <begin position="205"/>
        <end position="217"/>
    </location>
</feature>
<comment type="caution">
    <text evidence="2">The sequence shown here is derived from an EMBL/GenBank/DDBJ whole genome shotgun (WGS) entry which is preliminary data.</text>
</comment>
<name>A0AAV9NQE8_9EURO</name>
<dbReference type="Gene3D" id="3.30.190.20">
    <property type="match status" value="1"/>
</dbReference>
<feature type="region of interest" description="Disordered" evidence="1">
    <location>
        <begin position="46"/>
        <end position="78"/>
    </location>
</feature>
<protein>
    <recommendedName>
        <fullName evidence="4">Ribosomal protein L1</fullName>
    </recommendedName>
</protein>
<dbReference type="RefSeq" id="XP_064711273.1">
    <property type="nucleotide sequence ID" value="XM_064848649.1"/>
</dbReference>
<feature type="region of interest" description="Disordered" evidence="1">
    <location>
        <begin position="203"/>
        <end position="233"/>
    </location>
</feature>
<organism evidence="2 3">
    <name type="scientific">Exophiala bonariae</name>
    <dbReference type="NCBI Taxonomy" id="1690606"/>
    <lineage>
        <taxon>Eukaryota</taxon>
        <taxon>Fungi</taxon>
        <taxon>Dikarya</taxon>
        <taxon>Ascomycota</taxon>
        <taxon>Pezizomycotina</taxon>
        <taxon>Eurotiomycetes</taxon>
        <taxon>Chaetothyriomycetidae</taxon>
        <taxon>Chaetothyriales</taxon>
        <taxon>Herpotrichiellaceae</taxon>
        <taxon>Exophiala</taxon>
    </lineage>
</organism>
<dbReference type="CDD" id="cd00403">
    <property type="entry name" value="Ribosomal_L1"/>
    <property type="match status" value="1"/>
</dbReference>
<evidence type="ECO:0000313" key="3">
    <source>
        <dbReference type="Proteomes" id="UP001358417"/>
    </source>
</evidence>
<keyword evidence="3" id="KW-1185">Reference proteome</keyword>
<feature type="compositionally biased region" description="Basic and acidic residues" evidence="1">
    <location>
        <begin position="360"/>
        <end position="373"/>
    </location>
</feature>
<gene>
    <name evidence="2" type="ORF">LTR84_005077</name>
</gene>
<feature type="region of interest" description="Disordered" evidence="1">
    <location>
        <begin position="328"/>
        <end position="383"/>
    </location>
</feature>
<dbReference type="AlphaFoldDB" id="A0AAV9NQE8"/>
<dbReference type="GeneID" id="89973255"/>
<evidence type="ECO:0008006" key="4">
    <source>
        <dbReference type="Google" id="ProtNLM"/>
    </source>
</evidence>
<feature type="region of interest" description="Disordered" evidence="1">
    <location>
        <begin position="10"/>
        <end position="30"/>
    </location>
</feature>
<evidence type="ECO:0000256" key="1">
    <source>
        <dbReference type="SAM" id="MobiDB-lite"/>
    </source>
</evidence>
<feature type="compositionally biased region" description="Basic and acidic residues" evidence="1">
    <location>
        <begin position="46"/>
        <end position="55"/>
    </location>
</feature>
<accession>A0AAV9NQE8</accession>
<proteinExistence type="predicted"/>